<dbReference type="InterPro" id="IPR001912">
    <property type="entry name" value="Ribosomal_uS4_N"/>
</dbReference>
<dbReference type="SUPFAM" id="SSF55174">
    <property type="entry name" value="Alpha-L RNA-binding motif"/>
    <property type="match status" value="1"/>
</dbReference>
<dbReference type="InterPro" id="IPR002942">
    <property type="entry name" value="S4_RNA-bd"/>
</dbReference>
<dbReference type="Pfam" id="PF00163">
    <property type="entry name" value="Ribosomal_S4"/>
    <property type="match status" value="1"/>
</dbReference>
<evidence type="ECO:0000256" key="1">
    <source>
        <dbReference type="ARBA" id="ARBA00004604"/>
    </source>
</evidence>
<reference evidence="9" key="1">
    <citation type="submission" date="2021-01" db="EMBL/GenBank/DDBJ databases">
        <authorList>
            <person name="Corre E."/>
            <person name="Pelletier E."/>
            <person name="Niang G."/>
            <person name="Scheremetjew M."/>
            <person name="Finn R."/>
            <person name="Kale V."/>
            <person name="Holt S."/>
            <person name="Cochrane G."/>
            <person name="Meng A."/>
            <person name="Brown T."/>
            <person name="Cohen L."/>
        </authorList>
    </citation>
    <scope>NUCLEOTIDE SEQUENCE</scope>
    <source>
        <strain evidence="9">CCAP 1951/1</strain>
    </source>
</reference>
<dbReference type="CDD" id="cd00165">
    <property type="entry name" value="S4"/>
    <property type="match status" value="1"/>
</dbReference>
<evidence type="ECO:0000256" key="5">
    <source>
        <dbReference type="ARBA" id="ARBA00023242"/>
    </source>
</evidence>
<dbReference type="SMART" id="SM01390">
    <property type="entry name" value="Ribosomal_S4"/>
    <property type="match status" value="1"/>
</dbReference>
<dbReference type="GO" id="GO:0006364">
    <property type="term" value="P:rRNA processing"/>
    <property type="evidence" value="ECO:0007669"/>
    <property type="project" value="TreeGrafter"/>
</dbReference>
<keyword evidence="6" id="KW-0687">Ribonucleoprotein</keyword>
<evidence type="ECO:0000256" key="2">
    <source>
        <dbReference type="ARBA" id="ARBA00007465"/>
    </source>
</evidence>
<feature type="region of interest" description="Disordered" evidence="7">
    <location>
        <begin position="1"/>
        <end position="35"/>
    </location>
</feature>
<dbReference type="Gene3D" id="3.10.290.10">
    <property type="entry name" value="RNA-binding S4 domain"/>
    <property type="match status" value="1"/>
</dbReference>
<dbReference type="AlphaFoldDB" id="A0A7S1QNR4"/>
<proteinExistence type="inferred from homology"/>
<keyword evidence="5" id="KW-0539">Nucleus</keyword>
<dbReference type="PANTHER" id="PTHR11831:SF1">
    <property type="entry name" value="U3 SMALL NUCLEOLAR RIBONUCLEOPROTEIN PROTEIN IMP3"/>
    <property type="match status" value="1"/>
</dbReference>
<dbReference type="GO" id="GO:0032040">
    <property type="term" value="C:small-subunit processome"/>
    <property type="evidence" value="ECO:0007669"/>
    <property type="project" value="TreeGrafter"/>
</dbReference>
<keyword evidence="3" id="KW-0690">Ribosome biogenesis</keyword>
<protein>
    <recommendedName>
        <fullName evidence="8">Small ribosomal subunit protein uS4 N-terminal domain-containing protein</fullName>
    </recommendedName>
</protein>
<dbReference type="GO" id="GO:0019843">
    <property type="term" value="F:rRNA binding"/>
    <property type="evidence" value="ECO:0007669"/>
    <property type="project" value="InterPro"/>
</dbReference>
<comment type="subcellular location">
    <subcellularLocation>
        <location evidence="1">Nucleus</location>
        <location evidence="1">Nucleolus</location>
    </subcellularLocation>
</comment>
<dbReference type="GO" id="GO:0030515">
    <property type="term" value="F:snoRNA binding"/>
    <property type="evidence" value="ECO:0007669"/>
    <property type="project" value="TreeGrafter"/>
</dbReference>
<dbReference type="InterPro" id="IPR022801">
    <property type="entry name" value="Ribosomal_uS4"/>
</dbReference>
<evidence type="ECO:0000256" key="6">
    <source>
        <dbReference type="ARBA" id="ARBA00023274"/>
    </source>
</evidence>
<dbReference type="EMBL" id="HBGF01043714">
    <property type="protein sequence ID" value="CAD9144040.1"/>
    <property type="molecule type" value="Transcribed_RNA"/>
</dbReference>
<dbReference type="PANTHER" id="PTHR11831">
    <property type="entry name" value="30S 40S RIBOSOMAL PROTEIN"/>
    <property type="match status" value="1"/>
</dbReference>
<gene>
    <name evidence="9" type="ORF">NDES1114_LOCUS29234</name>
</gene>
<evidence type="ECO:0000256" key="4">
    <source>
        <dbReference type="ARBA" id="ARBA00022884"/>
    </source>
</evidence>
<comment type="similarity">
    <text evidence="2">Belongs to the universal ribosomal protein uS4 family.</text>
</comment>
<evidence type="ECO:0000313" key="9">
    <source>
        <dbReference type="EMBL" id="CAD9144040.1"/>
    </source>
</evidence>
<evidence type="ECO:0000256" key="3">
    <source>
        <dbReference type="ARBA" id="ARBA00022517"/>
    </source>
</evidence>
<dbReference type="InterPro" id="IPR036986">
    <property type="entry name" value="S4_RNA-bd_sf"/>
</dbReference>
<accession>A0A7S1QNR4</accession>
<organism evidence="9">
    <name type="scientific">Neobodo designis</name>
    <name type="common">Flagellated protozoan</name>
    <name type="synonym">Bodo designis</name>
    <dbReference type="NCBI Taxonomy" id="312471"/>
    <lineage>
        <taxon>Eukaryota</taxon>
        <taxon>Discoba</taxon>
        <taxon>Euglenozoa</taxon>
        <taxon>Kinetoplastea</taxon>
        <taxon>Metakinetoplastina</taxon>
        <taxon>Neobodonida</taxon>
        <taxon>Neobodo</taxon>
    </lineage>
</organism>
<dbReference type="Pfam" id="PF01479">
    <property type="entry name" value="S4"/>
    <property type="match status" value="1"/>
</dbReference>
<dbReference type="GO" id="GO:0042274">
    <property type="term" value="P:ribosomal small subunit biogenesis"/>
    <property type="evidence" value="ECO:0007669"/>
    <property type="project" value="TreeGrafter"/>
</dbReference>
<sequence length="216" mass="24861">MGKPEGEKGPNAAKRREAARAGRPVAPKQAAGGNMVHRKLKYHEHKLLRQHDFLQYEQDSWHEPYCIQKYHLTDREDYRRYLRLVGLIRGLMSHLRYLPADSKVRMQITQEMSKKAYDMGLITDPRGLSEIDKIGVEAFCKRRLPAQLVRLRMAGNCKIASDFIEHGHVRVGTTQVRDPAFLVPRTLDDGITWVDGSKIKQHVSNFNANRDDFVEA</sequence>
<name>A0A7S1QNR4_NEODS</name>
<keyword evidence="4" id="KW-0694">RNA-binding</keyword>
<feature type="domain" description="Small ribosomal subunit protein uS4 N-terminal" evidence="8">
    <location>
        <begin position="39"/>
        <end position="141"/>
    </location>
</feature>
<feature type="compositionally biased region" description="Basic and acidic residues" evidence="7">
    <location>
        <begin position="1"/>
        <end position="20"/>
    </location>
</feature>
<dbReference type="GO" id="GO:0034457">
    <property type="term" value="C:Mpp10 complex"/>
    <property type="evidence" value="ECO:0007669"/>
    <property type="project" value="TreeGrafter"/>
</dbReference>
<evidence type="ECO:0000259" key="8">
    <source>
        <dbReference type="SMART" id="SM01390"/>
    </source>
</evidence>
<evidence type="ECO:0000256" key="7">
    <source>
        <dbReference type="SAM" id="MobiDB-lite"/>
    </source>
</evidence>